<evidence type="ECO:0000313" key="4">
    <source>
        <dbReference type="Proteomes" id="UP000272015"/>
    </source>
</evidence>
<keyword evidence="3" id="KW-0808">Transferase</keyword>
<dbReference type="GO" id="GO:0000271">
    <property type="term" value="P:polysaccharide biosynthetic process"/>
    <property type="evidence" value="ECO:0007669"/>
    <property type="project" value="TreeGrafter"/>
</dbReference>
<keyword evidence="1" id="KW-0812">Transmembrane</keyword>
<protein>
    <submittedName>
        <fullName evidence="3">Acyltransferase</fullName>
    </submittedName>
</protein>
<organism evidence="3 4">
    <name type="scientific">Cryobacterium melibiosiphilum</name>
    <dbReference type="NCBI Taxonomy" id="995039"/>
    <lineage>
        <taxon>Bacteria</taxon>
        <taxon>Bacillati</taxon>
        <taxon>Actinomycetota</taxon>
        <taxon>Actinomycetes</taxon>
        <taxon>Micrococcales</taxon>
        <taxon>Microbacteriaceae</taxon>
        <taxon>Cryobacterium</taxon>
    </lineage>
</organism>
<feature type="transmembrane region" description="Helical" evidence="1">
    <location>
        <begin position="100"/>
        <end position="123"/>
    </location>
</feature>
<dbReference type="GO" id="GO:0016747">
    <property type="term" value="F:acyltransferase activity, transferring groups other than amino-acyl groups"/>
    <property type="evidence" value="ECO:0007669"/>
    <property type="project" value="InterPro"/>
</dbReference>
<keyword evidence="1" id="KW-1133">Transmembrane helix</keyword>
<feature type="transmembrane region" description="Helical" evidence="1">
    <location>
        <begin position="228"/>
        <end position="247"/>
    </location>
</feature>
<dbReference type="PANTHER" id="PTHR23028">
    <property type="entry name" value="ACETYLTRANSFERASE"/>
    <property type="match status" value="1"/>
</dbReference>
<dbReference type="InterPro" id="IPR002656">
    <property type="entry name" value="Acyl_transf_3_dom"/>
</dbReference>
<feature type="transmembrane region" description="Helical" evidence="1">
    <location>
        <begin position="60"/>
        <end position="79"/>
    </location>
</feature>
<keyword evidence="3" id="KW-0012">Acyltransferase</keyword>
<dbReference type="RefSeq" id="WP_119970952.1">
    <property type="nucleotide sequence ID" value="NZ_JBHSQA010000033.1"/>
</dbReference>
<name>A0A3A5MML3_9MICO</name>
<feature type="domain" description="Acyltransferase 3" evidence="2">
    <location>
        <begin position="22"/>
        <end position="346"/>
    </location>
</feature>
<keyword evidence="4" id="KW-1185">Reference proteome</keyword>
<proteinExistence type="predicted"/>
<feature type="transmembrane region" description="Helical" evidence="1">
    <location>
        <begin position="173"/>
        <end position="190"/>
    </location>
</feature>
<evidence type="ECO:0000256" key="1">
    <source>
        <dbReference type="SAM" id="Phobius"/>
    </source>
</evidence>
<feature type="transmembrane region" description="Helical" evidence="1">
    <location>
        <begin position="259"/>
        <end position="277"/>
    </location>
</feature>
<reference evidence="3 4" key="1">
    <citation type="submission" date="2018-09" db="EMBL/GenBank/DDBJ databases">
        <title>Novel species of Cryobacterium.</title>
        <authorList>
            <person name="Liu Q."/>
            <person name="Xin Y.-H."/>
        </authorList>
    </citation>
    <scope>NUCLEOTIDE SEQUENCE [LARGE SCALE GENOMIC DNA]</scope>
    <source>
        <strain evidence="3 4">Hh39</strain>
    </source>
</reference>
<dbReference type="Proteomes" id="UP000272015">
    <property type="component" value="Unassembled WGS sequence"/>
</dbReference>
<sequence>MTALRGRRRLNPIVVPPRSKLDSIQVARGFAALCVVLFHAELVQGKYFAVEVLPVFFDRGMSGVDLFFVISGFVMVLTTRGRHEKPREVGKFLWNRFFRIYPTYWAYALALVPVLIVMPSFINSSQGGGVDIFSSFLLLPTETFPILLVAWTLTLEVWFYIVFGLVLFLPERWLVPVLGVWFALLVLVNWGGPISANPYLELPTNAMAIEFIFGGIAALLFRTVNRVLAVGLGVVGVAVVVFLGTASDADLYAGPGLERPLTLGLGFALIMLAFTAIEHRGGIGVLSKLTIFGDMSYSVYLCHVLVLNVIGRGWAYIVAEPSANPLVAWGFWIVTIGAVLVVGYLSYRLIERPVMTVSKTWRVKVFREKTRIPATVT</sequence>
<dbReference type="GO" id="GO:0016020">
    <property type="term" value="C:membrane"/>
    <property type="evidence" value="ECO:0007669"/>
    <property type="project" value="TreeGrafter"/>
</dbReference>
<accession>A0A3A5MML3</accession>
<dbReference type="AlphaFoldDB" id="A0A3A5MML3"/>
<feature type="transmembrane region" description="Helical" evidence="1">
    <location>
        <begin position="202"/>
        <end position="221"/>
    </location>
</feature>
<gene>
    <name evidence="3" type="ORF">D6T64_01980</name>
</gene>
<dbReference type="OrthoDB" id="9807745at2"/>
<dbReference type="Pfam" id="PF01757">
    <property type="entry name" value="Acyl_transf_3"/>
    <property type="match status" value="1"/>
</dbReference>
<comment type="caution">
    <text evidence="3">The sequence shown here is derived from an EMBL/GenBank/DDBJ whole genome shotgun (WGS) entry which is preliminary data.</text>
</comment>
<feature type="transmembrane region" description="Helical" evidence="1">
    <location>
        <begin position="297"/>
        <end position="317"/>
    </location>
</feature>
<feature type="transmembrane region" description="Helical" evidence="1">
    <location>
        <begin position="143"/>
        <end position="166"/>
    </location>
</feature>
<feature type="transmembrane region" description="Helical" evidence="1">
    <location>
        <begin position="329"/>
        <end position="350"/>
    </location>
</feature>
<evidence type="ECO:0000313" key="3">
    <source>
        <dbReference type="EMBL" id="RJT91340.1"/>
    </source>
</evidence>
<dbReference type="PANTHER" id="PTHR23028:SF131">
    <property type="entry name" value="BLR2367 PROTEIN"/>
    <property type="match status" value="1"/>
</dbReference>
<feature type="transmembrane region" description="Helical" evidence="1">
    <location>
        <begin position="21"/>
        <end position="40"/>
    </location>
</feature>
<dbReference type="InterPro" id="IPR050879">
    <property type="entry name" value="Acyltransferase_3"/>
</dbReference>
<keyword evidence="1" id="KW-0472">Membrane</keyword>
<dbReference type="EMBL" id="QZVS01000048">
    <property type="protein sequence ID" value="RJT91340.1"/>
    <property type="molecule type" value="Genomic_DNA"/>
</dbReference>
<evidence type="ECO:0000259" key="2">
    <source>
        <dbReference type="Pfam" id="PF01757"/>
    </source>
</evidence>